<accession>A0ABW0KCP3</accession>
<proteinExistence type="predicted"/>
<comment type="caution">
    <text evidence="2">The sequence shown here is derived from an EMBL/GenBank/DDBJ whole genome shotgun (WGS) entry which is preliminary data.</text>
</comment>
<dbReference type="RefSeq" id="WP_333742599.1">
    <property type="nucleotide sequence ID" value="NZ_JAQFVF010000025.1"/>
</dbReference>
<evidence type="ECO:0000259" key="1">
    <source>
        <dbReference type="PROSITE" id="PS50937"/>
    </source>
</evidence>
<dbReference type="EMBL" id="JBHSMJ010000031">
    <property type="protein sequence ID" value="MFC5451149.1"/>
    <property type="molecule type" value="Genomic_DNA"/>
</dbReference>
<protein>
    <submittedName>
        <fullName evidence="2">MerR family DNA-binding transcriptional regulator</fullName>
    </submittedName>
</protein>
<reference evidence="3" key="1">
    <citation type="journal article" date="2019" name="Int. J. Syst. Evol. Microbiol.">
        <title>The Global Catalogue of Microorganisms (GCM) 10K type strain sequencing project: providing services to taxonomists for standard genome sequencing and annotation.</title>
        <authorList>
            <consortium name="The Broad Institute Genomics Platform"/>
            <consortium name="The Broad Institute Genome Sequencing Center for Infectious Disease"/>
            <person name="Wu L."/>
            <person name="Ma J."/>
        </authorList>
    </citation>
    <scope>NUCLEOTIDE SEQUENCE [LARGE SCALE GENOMIC DNA]</scope>
    <source>
        <strain evidence="3">KACC 11904</strain>
    </source>
</reference>
<dbReference type="InterPro" id="IPR009061">
    <property type="entry name" value="DNA-bd_dom_put_sf"/>
</dbReference>
<name>A0ABW0KCP3_9BACL</name>
<dbReference type="SMART" id="SM00422">
    <property type="entry name" value="HTH_MERR"/>
    <property type="match status" value="1"/>
</dbReference>
<dbReference type="InterPro" id="IPR000551">
    <property type="entry name" value="MerR-type_HTH_dom"/>
</dbReference>
<feature type="domain" description="HTH merR-type" evidence="1">
    <location>
        <begin position="2"/>
        <end position="51"/>
    </location>
</feature>
<dbReference type="PROSITE" id="PS50937">
    <property type="entry name" value="HTH_MERR_2"/>
    <property type="match status" value="1"/>
</dbReference>
<dbReference type="Proteomes" id="UP001596044">
    <property type="component" value="Unassembled WGS sequence"/>
</dbReference>
<evidence type="ECO:0000313" key="2">
    <source>
        <dbReference type="EMBL" id="MFC5451149.1"/>
    </source>
</evidence>
<evidence type="ECO:0000313" key="3">
    <source>
        <dbReference type="Proteomes" id="UP001596044"/>
    </source>
</evidence>
<dbReference type="Gene3D" id="1.10.1660.10">
    <property type="match status" value="1"/>
</dbReference>
<keyword evidence="2" id="KW-0238">DNA-binding</keyword>
<dbReference type="GO" id="GO:0003677">
    <property type="term" value="F:DNA binding"/>
    <property type="evidence" value="ECO:0007669"/>
    <property type="project" value="UniProtKB-KW"/>
</dbReference>
<dbReference type="SUPFAM" id="SSF46955">
    <property type="entry name" value="Putative DNA-binding domain"/>
    <property type="match status" value="1"/>
</dbReference>
<sequence>MKIPIKQASEETGLSIHTLRYYEEISLIEGIMRDENSYCHYSEADIAWFNQKEDLAIGLLLRIPGAPSAILYVQLL</sequence>
<keyword evidence="3" id="KW-1185">Reference proteome</keyword>
<gene>
    <name evidence="2" type="ORF">ACFPOG_23220</name>
</gene>
<dbReference type="Pfam" id="PF00376">
    <property type="entry name" value="MerR"/>
    <property type="match status" value="1"/>
</dbReference>
<organism evidence="2 3">
    <name type="scientific">Paenibacillus aestuarii</name>
    <dbReference type="NCBI Taxonomy" id="516965"/>
    <lineage>
        <taxon>Bacteria</taxon>
        <taxon>Bacillati</taxon>
        <taxon>Bacillota</taxon>
        <taxon>Bacilli</taxon>
        <taxon>Bacillales</taxon>
        <taxon>Paenibacillaceae</taxon>
        <taxon>Paenibacillus</taxon>
    </lineage>
</organism>